<keyword evidence="2" id="KW-1185">Reference proteome</keyword>
<evidence type="ECO:0000313" key="2">
    <source>
        <dbReference type="Proteomes" id="UP000019918"/>
    </source>
</evidence>
<accession>A0A014NRG1</accession>
<sequence length="66" mass="7446">MTTSELVNANIKSLNAVGKERRERFYGLMMAIVYQCLWAELIQVSEHLAIFLPFSPPDDFGGEALI</sequence>
<dbReference type="EMBL" id="JFHN01000029">
    <property type="protein sequence ID" value="EXU76435.1"/>
    <property type="molecule type" value="Genomic_DNA"/>
</dbReference>
<evidence type="ECO:0000313" key="1">
    <source>
        <dbReference type="EMBL" id="EXU76435.1"/>
    </source>
</evidence>
<dbReference type="AlphaFoldDB" id="A0A014NRG1"/>
<name>A0A014NRG1_9GAMM</name>
<reference evidence="1 2" key="1">
    <citation type="submission" date="2014-02" db="EMBL/GenBank/DDBJ databases">
        <title>Draft genome of Erwinia mallotivora strain BT-MARDI, a papaya dieback pathogen.</title>
        <authorList>
            <person name="Redzuan R."/>
            <person name="Abu Bakar N."/>
            <person name="Badrun R."/>
            <person name="Mohd Raih M.F."/>
            <person name="Rozano L."/>
            <person name="Mat Amin N."/>
        </authorList>
    </citation>
    <scope>NUCLEOTIDE SEQUENCE [LARGE SCALE GENOMIC DNA]</scope>
    <source>
        <strain evidence="1 2">BT-MARDI</strain>
    </source>
</reference>
<protein>
    <submittedName>
        <fullName evidence="1">Uncharacterized protein</fullName>
    </submittedName>
</protein>
<gene>
    <name evidence="1" type="ORF">BG55_05785</name>
</gene>
<dbReference type="PATRIC" id="fig|69222.5.peg.1194"/>
<dbReference type="Proteomes" id="UP000019918">
    <property type="component" value="Unassembled WGS sequence"/>
</dbReference>
<comment type="caution">
    <text evidence="1">The sequence shown here is derived from an EMBL/GenBank/DDBJ whole genome shotgun (WGS) entry which is preliminary data.</text>
</comment>
<organism evidence="1 2">
    <name type="scientific">Erwinia mallotivora</name>
    <dbReference type="NCBI Taxonomy" id="69222"/>
    <lineage>
        <taxon>Bacteria</taxon>
        <taxon>Pseudomonadati</taxon>
        <taxon>Pseudomonadota</taxon>
        <taxon>Gammaproteobacteria</taxon>
        <taxon>Enterobacterales</taxon>
        <taxon>Erwiniaceae</taxon>
        <taxon>Erwinia</taxon>
    </lineage>
</organism>
<proteinExistence type="predicted"/>